<dbReference type="Proteomes" id="UP000050488">
    <property type="component" value="Unassembled WGS sequence"/>
</dbReference>
<evidence type="ECO:0000313" key="2">
    <source>
        <dbReference type="Proteomes" id="UP000050488"/>
    </source>
</evidence>
<keyword evidence="2" id="KW-1185">Reference proteome</keyword>
<organism evidence="1 2">
    <name type="scientific">Corynebacterium lowii</name>
    <dbReference type="NCBI Taxonomy" id="1544413"/>
    <lineage>
        <taxon>Bacteria</taxon>
        <taxon>Bacillati</taxon>
        <taxon>Actinomycetota</taxon>
        <taxon>Actinomycetes</taxon>
        <taxon>Mycobacteriales</taxon>
        <taxon>Corynebacteriaceae</taxon>
        <taxon>Corynebacterium</taxon>
    </lineage>
</organism>
<name>A0A0Q0YWR6_9CORY</name>
<reference evidence="1 2" key="1">
    <citation type="submission" date="2015-10" db="EMBL/GenBank/DDBJ databases">
        <title>Corynebacteirum lowii and Corynebacterium oculi species nova, derived from human clinical disease and and emended description of Corynebacterium mastiditis.</title>
        <authorList>
            <person name="Bernard K."/>
            <person name="Pacheco A.L."/>
            <person name="Mcdougall C."/>
            <person name="Burtx T."/>
            <person name="Weibe D."/>
            <person name="Tyler S."/>
            <person name="Olson A.B."/>
            <person name="Cnockaert M."/>
            <person name="Eguchi H."/>
            <person name="Kuwahara T."/>
            <person name="Nakayama-Imaohji H."/>
            <person name="Boudewijins M."/>
            <person name="Van Hoecke F."/>
            <person name="Bernier A.-M."/>
            <person name="Vandamme P."/>
        </authorList>
    </citation>
    <scope>NUCLEOTIDE SEQUENCE [LARGE SCALE GENOMIC DNA]</scope>
    <source>
        <strain evidence="1 2">NML 130206</strain>
    </source>
</reference>
<gene>
    <name evidence="1" type="ORF">Clow_01028</name>
</gene>
<comment type="caution">
    <text evidence="1">The sequence shown here is derived from an EMBL/GenBank/DDBJ whole genome shotgun (WGS) entry which is preliminary data.</text>
</comment>
<accession>A0A0Q0YWR6</accession>
<dbReference type="PATRIC" id="fig|1544413.3.peg.1034"/>
<proteinExistence type="predicted"/>
<protein>
    <submittedName>
        <fullName evidence="1">Uncharacterized protein</fullName>
    </submittedName>
</protein>
<dbReference type="AlphaFoldDB" id="A0A0Q0YWR6"/>
<dbReference type="EMBL" id="LKEV01000002">
    <property type="protein sequence ID" value="KQB86820.1"/>
    <property type="molecule type" value="Genomic_DNA"/>
</dbReference>
<evidence type="ECO:0000313" key="1">
    <source>
        <dbReference type="EMBL" id="KQB86820.1"/>
    </source>
</evidence>
<sequence>MIVAGIIAGAVVFIPRTENAQESSVTIEEWHREYAVPFHKQMATWQQLSEDLGMVPGTPVQESNVPYATVN</sequence>